<keyword evidence="1" id="KW-0472">Membrane</keyword>
<feature type="non-terminal residue" evidence="2">
    <location>
        <position position="1"/>
    </location>
</feature>
<evidence type="ECO:0000256" key="1">
    <source>
        <dbReference type="SAM" id="Phobius"/>
    </source>
</evidence>
<gene>
    <name evidence="2" type="ORF">METZ01_LOCUS467822</name>
</gene>
<proteinExistence type="predicted"/>
<dbReference type="EMBL" id="UINC01197463">
    <property type="protein sequence ID" value="SVE14968.1"/>
    <property type="molecule type" value="Genomic_DNA"/>
</dbReference>
<dbReference type="AlphaFoldDB" id="A0A383B6G1"/>
<accession>A0A383B6G1</accession>
<keyword evidence="1" id="KW-1133">Transmembrane helix</keyword>
<name>A0A383B6G1_9ZZZZ</name>
<feature type="non-terminal residue" evidence="2">
    <location>
        <position position="37"/>
    </location>
</feature>
<feature type="transmembrane region" description="Helical" evidence="1">
    <location>
        <begin position="6"/>
        <end position="24"/>
    </location>
</feature>
<evidence type="ECO:0000313" key="2">
    <source>
        <dbReference type="EMBL" id="SVE14968.1"/>
    </source>
</evidence>
<sequence length="37" mass="4081">VDPPDLLRIAVGVAILVYVGYCLLNQKVWVRGEIGLK</sequence>
<reference evidence="2" key="1">
    <citation type="submission" date="2018-05" db="EMBL/GenBank/DDBJ databases">
        <authorList>
            <person name="Lanie J.A."/>
            <person name="Ng W.-L."/>
            <person name="Kazmierczak K.M."/>
            <person name="Andrzejewski T.M."/>
            <person name="Davidsen T.M."/>
            <person name="Wayne K.J."/>
            <person name="Tettelin H."/>
            <person name="Glass J.I."/>
            <person name="Rusch D."/>
            <person name="Podicherti R."/>
            <person name="Tsui H.-C.T."/>
            <person name="Winkler M.E."/>
        </authorList>
    </citation>
    <scope>NUCLEOTIDE SEQUENCE</scope>
</reference>
<keyword evidence="1" id="KW-0812">Transmembrane</keyword>
<organism evidence="2">
    <name type="scientific">marine metagenome</name>
    <dbReference type="NCBI Taxonomy" id="408172"/>
    <lineage>
        <taxon>unclassified sequences</taxon>
        <taxon>metagenomes</taxon>
        <taxon>ecological metagenomes</taxon>
    </lineage>
</organism>
<protein>
    <submittedName>
        <fullName evidence="2">Uncharacterized protein</fullName>
    </submittedName>
</protein>